<dbReference type="Pfam" id="PF00027">
    <property type="entry name" value="cNMP_binding"/>
    <property type="match status" value="2"/>
</dbReference>
<dbReference type="InterPro" id="IPR014710">
    <property type="entry name" value="RmlC-like_jellyroll"/>
</dbReference>
<accession>A0A1I3L6V0</accession>
<dbReference type="InterPro" id="IPR000595">
    <property type="entry name" value="cNMP-bd_dom"/>
</dbReference>
<evidence type="ECO:0000259" key="1">
    <source>
        <dbReference type="PROSITE" id="PS50042"/>
    </source>
</evidence>
<gene>
    <name evidence="2" type="ORF">SAMN04487775_10665</name>
</gene>
<dbReference type="EMBL" id="FORI01000006">
    <property type="protein sequence ID" value="SFI80155.1"/>
    <property type="molecule type" value="Genomic_DNA"/>
</dbReference>
<evidence type="ECO:0000313" key="2">
    <source>
        <dbReference type="EMBL" id="SFI80155.1"/>
    </source>
</evidence>
<dbReference type="PANTHER" id="PTHR24567:SF74">
    <property type="entry name" value="HTH-TYPE TRANSCRIPTIONAL REGULATOR ARCR"/>
    <property type="match status" value="1"/>
</dbReference>
<evidence type="ECO:0000313" key="3">
    <source>
        <dbReference type="Proteomes" id="UP000182737"/>
    </source>
</evidence>
<dbReference type="InterPro" id="IPR018490">
    <property type="entry name" value="cNMP-bd_dom_sf"/>
</dbReference>
<dbReference type="CDD" id="cd00038">
    <property type="entry name" value="CAP_ED"/>
    <property type="match status" value="2"/>
</dbReference>
<protein>
    <submittedName>
        <fullName evidence="2">cAMP-binding domain of CRP or a regulatory subunit of cAMP-dependent protein kinases</fullName>
    </submittedName>
</protein>
<dbReference type="SUPFAM" id="SSF51206">
    <property type="entry name" value="cAMP-binding domain-like"/>
    <property type="match status" value="2"/>
</dbReference>
<name>A0A1I3L6V0_9SPIR</name>
<dbReference type="PROSITE" id="PS00889">
    <property type="entry name" value="CNMP_BINDING_2"/>
    <property type="match status" value="1"/>
</dbReference>
<dbReference type="InterPro" id="IPR018488">
    <property type="entry name" value="cNMP-bd_CS"/>
</dbReference>
<dbReference type="Proteomes" id="UP000182737">
    <property type="component" value="Unassembled WGS sequence"/>
</dbReference>
<organism evidence="2 3">
    <name type="scientific">Treponema bryantii</name>
    <dbReference type="NCBI Taxonomy" id="163"/>
    <lineage>
        <taxon>Bacteria</taxon>
        <taxon>Pseudomonadati</taxon>
        <taxon>Spirochaetota</taxon>
        <taxon>Spirochaetia</taxon>
        <taxon>Spirochaetales</taxon>
        <taxon>Treponemataceae</taxon>
        <taxon>Treponema</taxon>
    </lineage>
</organism>
<dbReference type="PROSITE" id="PS50042">
    <property type="entry name" value="CNMP_BINDING_3"/>
    <property type="match status" value="2"/>
</dbReference>
<keyword evidence="2" id="KW-0418">Kinase</keyword>
<sequence>MLQLQIVSFRKGSYLVVEGKENTDHFYIIQKGNVQCMKSSGSGLAPTMYGPGDFVGVVPCMSDHLQIETAIATTDVMAISVRKDQYPELISQNTPVALKIIKTFANRMRVMNEMLTKATLHSVVQDTYEQIFKVASFYEQNALPDVAVFAYYQYLKTKPQGPNADLAKQKFVALKPKTHAVYFEPTAEPSRQYPKDTMIFSEAQSGSDMFIIQRGEVSITKVVNGNEVTLAVLKKGDMFGEMALIENKPRSANALAHSDCTLMVINRSNFNQMVATQPQLVAKLTTTLADRLWSMYRQLDNAALHEPLAKMLDMLSLQLEKQRVKLGLSKVSMQTEFTPKDLANMCGIENQNQPKAIYDFENYNQIRIENGKIFIKDAQEVMKAAAFYRKQNK</sequence>
<dbReference type="GO" id="GO:0005829">
    <property type="term" value="C:cytosol"/>
    <property type="evidence" value="ECO:0007669"/>
    <property type="project" value="TreeGrafter"/>
</dbReference>
<dbReference type="AlphaFoldDB" id="A0A1I3L6V0"/>
<reference evidence="3" key="1">
    <citation type="submission" date="2016-10" db="EMBL/GenBank/DDBJ databases">
        <authorList>
            <person name="Varghese N."/>
            <person name="Submissions S."/>
        </authorList>
    </citation>
    <scope>NUCLEOTIDE SEQUENCE [LARGE SCALE GENOMIC DNA]</scope>
    <source>
        <strain evidence="3">XBD1002</strain>
    </source>
</reference>
<dbReference type="GO" id="GO:0016301">
    <property type="term" value="F:kinase activity"/>
    <property type="evidence" value="ECO:0007669"/>
    <property type="project" value="UniProtKB-KW"/>
</dbReference>
<dbReference type="InterPro" id="IPR036388">
    <property type="entry name" value="WH-like_DNA-bd_sf"/>
</dbReference>
<proteinExistence type="predicted"/>
<dbReference type="OrthoDB" id="305756at2"/>
<dbReference type="InterPro" id="IPR050397">
    <property type="entry name" value="Env_Response_Regulators"/>
</dbReference>
<dbReference type="PANTHER" id="PTHR24567">
    <property type="entry name" value="CRP FAMILY TRANSCRIPTIONAL REGULATORY PROTEIN"/>
    <property type="match status" value="1"/>
</dbReference>
<keyword evidence="3" id="KW-1185">Reference proteome</keyword>
<dbReference type="Gene3D" id="2.60.120.10">
    <property type="entry name" value="Jelly Rolls"/>
    <property type="match status" value="2"/>
</dbReference>
<feature type="domain" description="Cyclic nucleotide-binding" evidence="1">
    <location>
        <begin position="191"/>
        <end position="291"/>
    </location>
</feature>
<dbReference type="SMART" id="SM00100">
    <property type="entry name" value="cNMP"/>
    <property type="match status" value="1"/>
</dbReference>
<dbReference type="RefSeq" id="WP_074931734.1">
    <property type="nucleotide sequence ID" value="NZ_FORI01000006.1"/>
</dbReference>
<keyword evidence="2" id="KW-0808">Transferase</keyword>
<feature type="domain" description="Cyclic nucleotide-binding" evidence="1">
    <location>
        <begin position="1"/>
        <end position="107"/>
    </location>
</feature>
<dbReference type="GO" id="GO:0003700">
    <property type="term" value="F:DNA-binding transcription factor activity"/>
    <property type="evidence" value="ECO:0007669"/>
    <property type="project" value="TreeGrafter"/>
</dbReference>
<dbReference type="Gene3D" id="1.10.10.10">
    <property type="entry name" value="Winged helix-like DNA-binding domain superfamily/Winged helix DNA-binding domain"/>
    <property type="match status" value="1"/>
</dbReference>